<keyword evidence="1" id="KW-0812">Transmembrane</keyword>
<proteinExistence type="predicted"/>
<name>A0A847CZG8_9BACT</name>
<evidence type="ECO:0000256" key="1">
    <source>
        <dbReference type="SAM" id="Phobius"/>
    </source>
</evidence>
<sequence length="59" mass="7141">MEDIQNEKKPFLKKESTTLNKKWVRIVLIVFLILLVLWLLYSVLSYEIDLFPLKFTKIQ</sequence>
<feature type="transmembrane region" description="Helical" evidence="1">
    <location>
        <begin position="23"/>
        <end position="44"/>
    </location>
</feature>
<dbReference type="Proteomes" id="UP000545876">
    <property type="component" value="Unassembled WGS sequence"/>
</dbReference>
<reference evidence="2 3" key="1">
    <citation type="journal article" date="2020" name="Biotechnol. Biofuels">
        <title>New insights from the biogas microbiome by comprehensive genome-resolved metagenomics of nearly 1600 species originating from multiple anaerobic digesters.</title>
        <authorList>
            <person name="Campanaro S."/>
            <person name="Treu L."/>
            <person name="Rodriguez-R L.M."/>
            <person name="Kovalovszki A."/>
            <person name="Ziels R.M."/>
            <person name="Maus I."/>
            <person name="Zhu X."/>
            <person name="Kougias P.G."/>
            <person name="Basile A."/>
            <person name="Luo G."/>
            <person name="Schluter A."/>
            <person name="Konstantinidis K.T."/>
            <person name="Angelidaki I."/>
        </authorList>
    </citation>
    <scope>NUCLEOTIDE SEQUENCE [LARGE SCALE GENOMIC DNA]</scope>
    <source>
        <strain evidence="2">AS06rmzACSIP_65</strain>
    </source>
</reference>
<dbReference type="EMBL" id="JAAZBX010000010">
    <property type="protein sequence ID" value="NLD25567.1"/>
    <property type="molecule type" value="Genomic_DNA"/>
</dbReference>
<evidence type="ECO:0000313" key="2">
    <source>
        <dbReference type="EMBL" id="NLD25567.1"/>
    </source>
</evidence>
<keyword evidence="1" id="KW-0472">Membrane</keyword>
<evidence type="ECO:0000313" key="3">
    <source>
        <dbReference type="Proteomes" id="UP000545876"/>
    </source>
</evidence>
<dbReference type="AlphaFoldDB" id="A0A847CZG8"/>
<keyword evidence="1" id="KW-1133">Transmembrane helix</keyword>
<comment type="caution">
    <text evidence="2">The sequence shown here is derived from an EMBL/GenBank/DDBJ whole genome shotgun (WGS) entry which is preliminary data.</text>
</comment>
<accession>A0A847CZG8</accession>
<gene>
    <name evidence="2" type="ORF">GX656_02910</name>
</gene>
<organism evidence="2 3">
    <name type="scientific">Candidatus Dojkabacteria bacterium</name>
    <dbReference type="NCBI Taxonomy" id="2099670"/>
    <lineage>
        <taxon>Bacteria</taxon>
        <taxon>Candidatus Dojkabacteria</taxon>
    </lineage>
</organism>
<protein>
    <submittedName>
        <fullName evidence="2">Uncharacterized protein</fullName>
    </submittedName>
</protein>